<reference evidence="15" key="1">
    <citation type="submission" date="2025-08" db="UniProtKB">
        <authorList>
            <consortium name="Ensembl"/>
        </authorList>
    </citation>
    <scope>IDENTIFICATION</scope>
</reference>
<name>A0A3B3UYK4_9TELE</name>
<dbReference type="AlphaFoldDB" id="A0A3B3UYK4"/>
<feature type="region of interest" description="Disordered" evidence="13">
    <location>
        <begin position="97"/>
        <end position="252"/>
    </location>
</feature>
<feature type="compositionally biased region" description="Low complexity" evidence="13">
    <location>
        <begin position="203"/>
        <end position="222"/>
    </location>
</feature>
<evidence type="ECO:0000313" key="15">
    <source>
        <dbReference type="Ensembl" id="ENSPLAP00000018535.1"/>
    </source>
</evidence>
<dbReference type="GO" id="GO:0048513">
    <property type="term" value="P:animal organ development"/>
    <property type="evidence" value="ECO:0007669"/>
    <property type="project" value="TreeGrafter"/>
</dbReference>
<feature type="compositionally biased region" description="Low complexity" evidence="13">
    <location>
        <begin position="129"/>
        <end position="138"/>
    </location>
</feature>
<evidence type="ECO:0000256" key="8">
    <source>
        <dbReference type="ARBA" id="ARBA00022989"/>
    </source>
</evidence>
<evidence type="ECO:0000256" key="10">
    <source>
        <dbReference type="ARBA" id="ARBA00023136"/>
    </source>
</evidence>
<dbReference type="SUPFAM" id="SSF57196">
    <property type="entry name" value="EGF/Laminin"/>
    <property type="match status" value="1"/>
</dbReference>
<dbReference type="Proteomes" id="UP000261500">
    <property type="component" value="Unplaced"/>
</dbReference>
<dbReference type="InterPro" id="IPR000742">
    <property type="entry name" value="EGF"/>
</dbReference>
<dbReference type="GO" id="GO:0035556">
    <property type="term" value="P:intracellular signal transduction"/>
    <property type="evidence" value="ECO:0007669"/>
    <property type="project" value="TreeGrafter"/>
</dbReference>
<organism evidence="15 16">
    <name type="scientific">Poecilia latipinna</name>
    <name type="common">sailfin molly</name>
    <dbReference type="NCBI Taxonomy" id="48699"/>
    <lineage>
        <taxon>Eukaryota</taxon>
        <taxon>Metazoa</taxon>
        <taxon>Chordata</taxon>
        <taxon>Craniata</taxon>
        <taxon>Vertebrata</taxon>
        <taxon>Euteleostomi</taxon>
        <taxon>Actinopterygii</taxon>
        <taxon>Neopterygii</taxon>
        <taxon>Teleostei</taxon>
        <taxon>Neoteleostei</taxon>
        <taxon>Acanthomorphata</taxon>
        <taxon>Ovalentaria</taxon>
        <taxon>Atherinomorphae</taxon>
        <taxon>Cyprinodontiformes</taxon>
        <taxon>Poeciliidae</taxon>
        <taxon>Poeciliinae</taxon>
        <taxon>Poecilia</taxon>
    </lineage>
</organism>
<sequence length="348" mass="36421">NGEGAAHPHSGASTLAAMTLEEPGAEQASPRAPGPLRCGPCAVWPRQQTWLCAVPLVMGFVGLGLSLMLLKWIVVGSVQDYVPTDLVDPKSINGQDPIFLSKPSAMPKGPDVSTATTTRSGPPANHSTNGSSSNGDGNRAPHLHNRVGTRVSGTAVTTSATRATRLTPAPSGKEVTPRGTVRKGSSTSNGRNGAANSKPGQTPPTVTTTTSTTTTTTTTATAKNNAKVQPTTTSQPAAPMKPTSPLAPTPPSVRSEVFKSCVEDKDRAFCLNDGECSIIETVAGVHRHCRCKEGYHGLRCDQFVPKSDAILSDPSKLSLMFLFYSQKLKLSCSCGQTQTHMGTIYLDA</sequence>
<keyword evidence="6 12" id="KW-0245">EGF-like domain</keyword>
<dbReference type="GeneTree" id="ENSGT00940000156754"/>
<evidence type="ECO:0000256" key="7">
    <source>
        <dbReference type="ARBA" id="ARBA00022692"/>
    </source>
</evidence>
<feature type="disulfide bond" evidence="12">
    <location>
        <begin position="291"/>
        <end position="300"/>
    </location>
</feature>
<dbReference type="GO" id="GO:0045499">
    <property type="term" value="F:chemorepellent activity"/>
    <property type="evidence" value="ECO:0007669"/>
    <property type="project" value="TreeGrafter"/>
</dbReference>
<comment type="similarity">
    <text evidence="3">Belongs to the neuregulin family.</text>
</comment>
<dbReference type="GO" id="GO:0008083">
    <property type="term" value="F:growth factor activity"/>
    <property type="evidence" value="ECO:0007669"/>
    <property type="project" value="UniProtKB-KW"/>
</dbReference>
<accession>A0A3B3UYK4</accession>
<feature type="compositionally biased region" description="Low complexity" evidence="13">
    <location>
        <begin position="148"/>
        <end position="165"/>
    </location>
</feature>
<evidence type="ECO:0000256" key="9">
    <source>
        <dbReference type="ARBA" id="ARBA00023030"/>
    </source>
</evidence>
<evidence type="ECO:0000256" key="3">
    <source>
        <dbReference type="ARBA" id="ARBA00008216"/>
    </source>
</evidence>
<comment type="subcellular location">
    <subcellularLocation>
        <location evidence="1">Cell membrane</location>
        <topology evidence="1">Single-pass type I membrane protein</topology>
    </subcellularLocation>
    <subcellularLocation>
        <location evidence="2">Secreted</location>
    </subcellularLocation>
</comment>
<dbReference type="GO" id="GO:0005886">
    <property type="term" value="C:plasma membrane"/>
    <property type="evidence" value="ECO:0007669"/>
    <property type="project" value="UniProtKB-SubCell"/>
</dbReference>
<keyword evidence="9" id="KW-0339">Growth factor</keyword>
<keyword evidence="16" id="KW-1185">Reference proteome</keyword>
<evidence type="ECO:0000256" key="2">
    <source>
        <dbReference type="ARBA" id="ARBA00004613"/>
    </source>
</evidence>
<evidence type="ECO:0000256" key="13">
    <source>
        <dbReference type="SAM" id="MobiDB-lite"/>
    </source>
</evidence>
<dbReference type="GO" id="GO:0005615">
    <property type="term" value="C:extracellular space"/>
    <property type="evidence" value="ECO:0007669"/>
    <property type="project" value="TreeGrafter"/>
</dbReference>
<evidence type="ECO:0000256" key="11">
    <source>
        <dbReference type="ARBA" id="ARBA00023157"/>
    </source>
</evidence>
<dbReference type="Pfam" id="PF00008">
    <property type="entry name" value="EGF"/>
    <property type="match status" value="1"/>
</dbReference>
<feature type="compositionally biased region" description="Polar residues" evidence="13">
    <location>
        <begin position="183"/>
        <end position="200"/>
    </location>
</feature>
<evidence type="ECO:0000256" key="6">
    <source>
        <dbReference type="ARBA" id="ARBA00022536"/>
    </source>
</evidence>
<dbReference type="STRING" id="48699.ENSPLAP00000018535"/>
<keyword evidence="10" id="KW-0472">Membrane</keyword>
<evidence type="ECO:0000256" key="5">
    <source>
        <dbReference type="ARBA" id="ARBA00022525"/>
    </source>
</evidence>
<dbReference type="Gene3D" id="2.10.25.10">
    <property type="entry name" value="Laminin"/>
    <property type="match status" value="1"/>
</dbReference>
<evidence type="ECO:0000259" key="14">
    <source>
        <dbReference type="PROSITE" id="PS50026"/>
    </source>
</evidence>
<dbReference type="PROSITE" id="PS50026">
    <property type="entry name" value="EGF_3"/>
    <property type="match status" value="1"/>
</dbReference>
<dbReference type="PANTHER" id="PTHR11100:SF28">
    <property type="entry name" value="NEUREGULIN 3B"/>
    <property type="match status" value="1"/>
</dbReference>
<dbReference type="PROSITE" id="PS00022">
    <property type="entry name" value="EGF_1"/>
    <property type="match status" value="1"/>
</dbReference>
<keyword evidence="4" id="KW-1003">Cell membrane</keyword>
<keyword evidence="5" id="KW-0964">Secreted</keyword>
<evidence type="ECO:0000256" key="12">
    <source>
        <dbReference type="PROSITE-ProRule" id="PRU00076"/>
    </source>
</evidence>
<reference evidence="15" key="2">
    <citation type="submission" date="2025-09" db="UniProtKB">
        <authorList>
            <consortium name="Ensembl"/>
        </authorList>
    </citation>
    <scope>IDENTIFICATION</scope>
</reference>
<evidence type="ECO:0000256" key="4">
    <source>
        <dbReference type="ARBA" id="ARBA00022475"/>
    </source>
</evidence>
<keyword evidence="7" id="KW-0812">Transmembrane</keyword>
<feature type="domain" description="EGF-like" evidence="14">
    <location>
        <begin position="257"/>
        <end position="301"/>
    </location>
</feature>
<evidence type="ECO:0000256" key="1">
    <source>
        <dbReference type="ARBA" id="ARBA00004251"/>
    </source>
</evidence>
<dbReference type="Ensembl" id="ENSPLAT00000028053.1">
    <property type="protein sequence ID" value="ENSPLAP00000018535.1"/>
    <property type="gene ID" value="ENSPLAG00000023214.1"/>
</dbReference>
<evidence type="ECO:0000313" key="16">
    <source>
        <dbReference type="Proteomes" id="UP000261500"/>
    </source>
</evidence>
<protein>
    <submittedName>
        <fullName evidence="15">Neuregulin 3b</fullName>
    </submittedName>
</protein>
<dbReference type="PROSITE" id="PS01186">
    <property type="entry name" value="EGF_2"/>
    <property type="match status" value="1"/>
</dbReference>
<dbReference type="GO" id="GO:0007399">
    <property type="term" value="P:nervous system development"/>
    <property type="evidence" value="ECO:0007669"/>
    <property type="project" value="InterPro"/>
</dbReference>
<keyword evidence="8" id="KW-1133">Transmembrane helix</keyword>
<keyword evidence="11 12" id="KW-1015">Disulfide bond</keyword>
<dbReference type="InterPro" id="IPR040180">
    <property type="entry name" value="Neuregulin"/>
</dbReference>
<dbReference type="PANTHER" id="PTHR11100">
    <property type="entry name" value="HEREGULIN-NEUREGULIN FAMILY MEMBER"/>
    <property type="match status" value="1"/>
</dbReference>
<proteinExistence type="inferred from homology"/>
<feature type="compositionally biased region" description="Polar residues" evidence="13">
    <location>
        <begin position="113"/>
        <end position="128"/>
    </location>
</feature>
<feature type="compositionally biased region" description="Polar residues" evidence="13">
    <location>
        <begin position="223"/>
        <end position="236"/>
    </location>
</feature>
<comment type="caution">
    <text evidence="12">Lacks conserved residue(s) required for the propagation of feature annotation.</text>
</comment>